<protein>
    <submittedName>
        <fullName evidence="3">DUF1559 domain-containing protein</fullName>
    </submittedName>
</protein>
<keyword evidence="1" id="KW-1133">Transmembrane helix</keyword>
<gene>
    <name evidence="3" type="ORF">ENS64_03690</name>
</gene>
<dbReference type="Gene3D" id="3.30.700.10">
    <property type="entry name" value="Glycoprotein, Type 4 Pilin"/>
    <property type="match status" value="1"/>
</dbReference>
<evidence type="ECO:0000256" key="1">
    <source>
        <dbReference type="SAM" id="Phobius"/>
    </source>
</evidence>
<dbReference type="AlphaFoldDB" id="A0A7C4LNW8"/>
<dbReference type="EMBL" id="DSVQ01000007">
    <property type="protein sequence ID" value="HGT38351.1"/>
    <property type="molecule type" value="Genomic_DNA"/>
</dbReference>
<keyword evidence="1" id="KW-0812">Transmembrane</keyword>
<feature type="domain" description="DUF1559" evidence="2">
    <location>
        <begin position="38"/>
        <end position="144"/>
    </location>
</feature>
<dbReference type="PANTHER" id="PTHR30093">
    <property type="entry name" value="GENERAL SECRETION PATHWAY PROTEIN G"/>
    <property type="match status" value="1"/>
</dbReference>
<dbReference type="Pfam" id="PF07963">
    <property type="entry name" value="N_methyl"/>
    <property type="match status" value="1"/>
</dbReference>
<organism evidence="3">
    <name type="scientific">Schlesneria paludicola</name>
    <dbReference type="NCBI Taxonomy" id="360056"/>
    <lineage>
        <taxon>Bacteria</taxon>
        <taxon>Pseudomonadati</taxon>
        <taxon>Planctomycetota</taxon>
        <taxon>Planctomycetia</taxon>
        <taxon>Planctomycetales</taxon>
        <taxon>Planctomycetaceae</taxon>
        <taxon>Schlesneria</taxon>
    </lineage>
</organism>
<dbReference type="PANTHER" id="PTHR30093:SF2">
    <property type="entry name" value="TYPE II SECRETION SYSTEM PROTEIN H"/>
    <property type="match status" value="1"/>
</dbReference>
<dbReference type="NCBIfam" id="TIGR02532">
    <property type="entry name" value="IV_pilin_GFxxxE"/>
    <property type="match status" value="1"/>
</dbReference>
<evidence type="ECO:0000259" key="2">
    <source>
        <dbReference type="Pfam" id="PF07596"/>
    </source>
</evidence>
<dbReference type="SUPFAM" id="SSF54523">
    <property type="entry name" value="Pili subunits"/>
    <property type="match status" value="1"/>
</dbReference>
<reference evidence="3" key="1">
    <citation type="journal article" date="2020" name="mSystems">
        <title>Genome- and Community-Level Interaction Insights into Carbon Utilization and Element Cycling Functions of Hydrothermarchaeota in Hydrothermal Sediment.</title>
        <authorList>
            <person name="Zhou Z."/>
            <person name="Liu Y."/>
            <person name="Xu W."/>
            <person name="Pan J."/>
            <person name="Luo Z.H."/>
            <person name="Li M."/>
        </authorList>
    </citation>
    <scope>NUCLEOTIDE SEQUENCE [LARGE SCALE GENOMIC DNA]</scope>
    <source>
        <strain evidence="3">SpSt-508</strain>
    </source>
</reference>
<dbReference type="InterPro" id="IPR011453">
    <property type="entry name" value="DUF1559"/>
</dbReference>
<dbReference type="InterPro" id="IPR045584">
    <property type="entry name" value="Pilin-like"/>
</dbReference>
<dbReference type="Pfam" id="PF07596">
    <property type="entry name" value="SBP_bac_10"/>
    <property type="match status" value="1"/>
</dbReference>
<evidence type="ECO:0000313" key="3">
    <source>
        <dbReference type="EMBL" id="HGT38351.1"/>
    </source>
</evidence>
<comment type="caution">
    <text evidence="3">The sequence shown here is derived from an EMBL/GenBank/DDBJ whole genome shotgun (WGS) entry which is preliminary data.</text>
</comment>
<name>A0A7C4LNW8_9PLAN</name>
<proteinExistence type="predicted"/>
<feature type="transmembrane region" description="Helical" evidence="1">
    <location>
        <begin position="20"/>
        <end position="37"/>
    </location>
</feature>
<dbReference type="InterPro" id="IPR012902">
    <property type="entry name" value="N_methyl_site"/>
</dbReference>
<keyword evidence="1" id="KW-0472">Membrane</keyword>
<accession>A0A7C4LNW8</accession>
<sequence>MVRPREKGRPPEGFTVVELLVVLGVFSLVMALVVPAVQSSRENSRRLDCASRLKQIMLATEAFASQHLHYPEYSSGGIDGQGVKHWNVCPFVEILPFIDQVDVFRRINRDRWIGSYDSYGSGQLYSGQNAEFVKLSIPLYQCPRIADIPAVVITARTSVPERIGTPLPRRQRLTALTRRTAMEPSSG</sequence>